<dbReference type="InterPro" id="IPR010620">
    <property type="entry name" value="SBBP_repeat"/>
</dbReference>
<dbReference type="InterPro" id="IPR052918">
    <property type="entry name" value="Motility_Chemotaxis_Reg"/>
</dbReference>
<organism evidence="2 3">
    <name type="scientific">Leptospira weilii str. UI 13098</name>
    <dbReference type="NCBI Taxonomy" id="1088542"/>
    <lineage>
        <taxon>Bacteria</taxon>
        <taxon>Pseudomonadati</taxon>
        <taxon>Spirochaetota</taxon>
        <taxon>Spirochaetia</taxon>
        <taxon>Leptospirales</taxon>
        <taxon>Leptospiraceae</taxon>
        <taxon>Leptospira</taxon>
    </lineage>
</organism>
<dbReference type="AlphaFoldDB" id="M6PXP4"/>
<dbReference type="InterPro" id="IPR011042">
    <property type="entry name" value="6-blade_b-propeller_TolB-like"/>
</dbReference>
<dbReference type="NCBIfam" id="NF047494">
    <property type="entry name" value="Lepto_SBBP_lipo"/>
    <property type="match status" value="1"/>
</dbReference>
<feature type="region of interest" description="Disordered" evidence="1">
    <location>
        <begin position="502"/>
        <end position="584"/>
    </location>
</feature>
<dbReference type="Pfam" id="PF06739">
    <property type="entry name" value="SBBP"/>
    <property type="match status" value="7"/>
</dbReference>
<keyword evidence="3" id="KW-1185">Reference proteome</keyword>
<reference evidence="2 3" key="1">
    <citation type="submission" date="2013-01" db="EMBL/GenBank/DDBJ databases">
        <authorList>
            <person name="Harkins D.M."/>
            <person name="Durkin A.S."/>
            <person name="Brinkac L.M."/>
            <person name="Haft D.H."/>
            <person name="Selengut J.D."/>
            <person name="Sanka R."/>
            <person name="DePew J."/>
            <person name="Purushe J."/>
            <person name="Chanthongthip A."/>
            <person name="Lattana O."/>
            <person name="Phetsouvanh R."/>
            <person name="Newton P.N."/>
            <person name="Vinetz J.M."/>
            <person name="Sutton G.G."/>
            <person name="Nierman W.C."/>
            <person name="Fouts D.E."/>
        </authorList>
    </citation>
    <scope>NUCLEOTIDE SEQUENCE [LARGE SCALE GENOMIC DNA]</scope>
    <source>
        <strain evidence="2 3">UI 13098</strain>
    </source>
</reference>
<dbReference type="Proteomes" id="UP000012118">
    <property type="component" value="Unassembled WGS sequence"/>
</dbReference>
<evidence type="ECO:0000313" key="2">
    <source>
        <dbReference type="EMBL" id="EMN88026.1"/>
    </source>
</evidence>
<protein>
    <submittedName>
        <fullName evidence="2">Beta-propeller repeat protein</fullName>
    </submittedName>
</protein>
<evidence type="ECO:0000313" key="3">
    <source>
        <dbReference type="Proteomes" id="UP000012118"/>
    </source>
</evidence>
<accession>M6PXP4</accession>
<dbReference type="SUPFAM" id="SSF101898">
    <property type="entry name" value="NHL repeat"/>
    <property type="match status" value="1"/>
</dbReference>
<dbReference type="PANTHER" id="PTHR35580">
    <property type="entry name" value="CELL SURFACE GLYCOPROTEIN (S-LAYER PROTEIN)-LIKE PROTEIN"/>
    <property type="match status" value="1"/>
</dbReference>
<dbReference type="EMBL" id="AHNU02000087">
    <property type="protein sequence ID" value="EMN88026.1"/>
    <property type="molecule type" value="Genomic_DNA"/>
</dbReference>
<dbReference type="PANTHER" id="PTHR35580:SF1">
    <property type="entry name" value="PHYTASE-LIKE DOMAIN-CONTAINING PROTEIN"/>
    <property type="match status" value="1"/>
</dbReference>
<feature type="compositionally biased region" description="Polar residues" evidence="1">
    <location>
        <begin position="564"/>
        <end position="573"/>
    </location>
</feature>
<proteinExistence type="predicted"/>
<comment type="caution">
    <text evidence="2">The sequence shown here is derived from an EMBL/GenBank/DDBJ whole genome shotgun (WGS) entry which is preliminary data.</text>
</comment>
<sequence>MIFFPIFLFIFIQTCYPTEIINASNPETKDYWIQLLLRGGEKKITSTEAETEIEFETETPAQKPFSENLNSRKLEWTLLVGTSDARTYGGGMAIDNKGFIYVTGDTDKGVYKAEPIGNRDLILGKYDSRKNAIWIKQAGAPKTKLEVKDLSVDSQGNVYIVGDTKNNFASPLSGEQDLFLIKFNSDGSQAWARQTGCIGNYSTSAKKIAVDTFGNSYIIGNSTGAFGGTEIGTNGFIIKFDTNGNQIWVKQISANKANIPIYPGGITIDEVRDSIYVTGSGRANFSTNTIPSIGFLDLFIFKYDSSGNRQFFAQLGFASSTTDGSSLSVDPSGNVFVGGTSNANFESETKNKSNFRGLLVKYDSSGVRQWIQQLGPIGNQRKQTVITAITTDANGNIFTTGYSSENTTDETNASTGRNDLFLTKFNSSGQIGWTRQIGTSKSLIFSTGIGLDFEGNLYCSGYTSQSMNQISKKGVYDLFLLKFKYSCSNSISFLFKKNPFETKDSGGNHEPKSKHYPRRSKRSIFTDHSSIQIRGPSVPIQPGRTRNRNHRNQLRTEPKHSHKTTFSIGSDNSAHQRRSQYHTTSYHLRKSGRFFGIHRRRF</sequence>
<gene>
    <name evidence="2" type="ORF">LEP1GSC108_0685</name>
</gene>
<feature type="compositionally biased region" description="Basic and acidic residues" evidence="1">
    <location>
        <begin position="502"/>
        <end position="513"/>
    </location>
</feature>
<name>M6PXP4_9LEPT</name>
<evidence type="ECO:0000256" key="1">
    <source>
        <dbReference type="SAM" id="MobiDB-lite"/>
    </source>
</evidence>
<dbReference type="Gene3D" id="2.120.10.30">
    <property type="entry name" value="TolB, C-terminal domain"/>
    <property type="match status" value="1"/>
</dbReference>